<comment type="caution">
    <text evidence="4">The sequence shown here is derived from an EMBL/GenBank/DDBJ whole genome shotgun (WGS) entry which is preliminary data.</text>
</comment>
<dbReference type="SUPFAM" id="SSF53686">
    <property type="entry name" value="Tryptophan synthase beta subunit-like PLP-dependent enzymes"/>
    <property type="match status" value="1"/>
</dbReference>
<dbReference type="GO" id="GO:1901605">
    <property type="term" value="P:alpha-amino acid metabolic process"/>
    <property type="evidence" value="ECO:0007669"/>
    <property type="project" value="UniProtKB-ARBA"/>
</dbReference>
<dbReference type="EMBL" id="JAPYYP010000043">
    <property type="protein sequence ID" value="MDA5110795.1"/>
    <property type="molecule type" value="Genomic_DNA"/>
</dbReference>
<name>A0A9X3Z5N2_9BACL</name>
<dbReference type="InterPro" id="IPR050214">
    <property type="entry name" value="Cys_Synth/Cystath_Beta-Synth"/>
</dbReference>
<evidence type="ECO:0000313" key="4">
    <source>
        <dbReference type="EMBL" id="MDA5110795.1"/>
    </source>
</evidence>
<accession>A0A9X3Z5N2</accession>
<feature type="domain" description="Tryptophan synthase beta chain-like PALP" evidence="3">
    <location>
        <begin position="8"/>
        <end position="292"/>
    </location>
</feature>
<dbReference type="InterPro" id="IPR036052">
    <property type="entry name" value="TrpB-like_PALP_sf"/>
</dbReference>
<comment type="cofactor">
    <cofactor evidence="1">
        <name>pyridoxal 5'-phosphate</name>
        <dbReference type="ChEBI" id="CHEBI:597326"/>
    </cofactor>
</comment>
<evidence type="ECO:0000313" key="5">
    <source>
        <dbReference type="Proteomes" id="UP001151071"/>
    </source>
</evidence>
<reference evidence="4" key="1">
    <citation type="submission" date="2022-12" db="EMBL/GenBank/DDBJ databases">
        <title>Draft genome sequence of the thermophilic strain Brevibacillus thermoruber HT42, isolated from Los Humeros, Puebla, Mexico, with biotechnological potential.</title>
        <authorList>
            <person name="Lara Sanchez J."/>
            <person name="Solis Palacios R."/>
            <person name="Bustos Baena A.S."/>
            <person name="Ruz Baez A.E."/>
            <person name="Espinosa Luna G."/>
            <person name="Oliart Ros R.M."/>
        </authorList>
    </citation>
    <scope>NUCLEOTIDE SEQUENCE</scope>
    <source>
        <strain evidence="4">HT42</strain>
    </source>
</reference>
<dbReference type="CDD" id="cd01561">
    <property type="entry name" value="CBS_like"/>
    <property type="match status" value="1"/>
</dbReference>
<evidence type="ECO:0000256" key="1">
    <source>
        <dbReference type="ARBA" id="ARBA00001933"/>
    </source>
</evidence>
<dbReference type="Pfam" id="PF00291">
    <property type="entry name" value="PALP"/>
    <property type="match status" value="1"/>
</dbReference>
<evidence type="ECO:0000256" key="2">
    <source>
        <dbReference type="ARBA" id="ARBA00022898"/>
    </source>
</evidence>
<proteinExistence type="predicted"/>
<dbReference type="InterPro" id="IPR001926">
    <property type="entry name" value="TrpB-like_PALP"/>
</dbReference>
<sequence>MMEKSLIDLIGKTPLIRLRLDGNSKAPVYAKLELLNPYGMKDRVAKEMIMAAKRTGELQDHAPIVESSSGTLALGIAMIGTYLGHDVHIVTDPRIDELTLGKLRALGAQVHIVEKMEADGGWQKARLNYLHGLLDKYPHAYWPKQYENPQNPLAYRQLADDLVQELGRVDYLVGSVGSGGSLCGTAKALRERNPDLTVIAVDAVGSVIFYQTDNPKRLQSGLGNSLRSPNVDFSVIDVVHWLNDEEAFTWTRELAVQEKIFAGNSSGSVYAVSRWLSSQVSEQSVIACIFPDRGDRYLHSIYSDDFFNAHQLKKESLRVSPARIEELKDVSEWTYFHFNKGKFGHEAKTAVY</sequence>
<keyword evidence="5" id="KW-1185">Reference proteome</keyword>
<dbReference type="AlphaFoldDB" id="A0A9X3Z5N2"/>
<organism evidence="4 5">
    <name type="scientific">Brevibacillus thermoruber</name>
    <dbReference type="NCBI Taxonomy" id="33942"/>
    <lineage>
        <taxon>Bacteria</taxon>
        <taxon>Bacillati</taxon>
        <taxon>Bacillota</taxon>
        <taxon>Bacilli</taxon>
        <taxon>Bacillales</taxon>
        <taxon>Paenibacillaceae</taxon>
        <taxon>Brevibacillus</taxon>
    </lineage>
</organism>
<dbReference type="Gene3D" id="3.40.50.1100">
    <property type="match status" value="2"/>
</dbReference>
<evidence type="ECO:0000259" key="3">
    <source>
        <dbReference type="Pfam" id="PF00291"/>
    </source>
</evidence>
<protein>
    <submittedName>
        <fullName evidence="4">Cysteine synthase family protein</fullName>
    </submittedName>
</protein>
<dbReference type="Proteomes" id="UP001151071">
    <property type="component" value="Unassembled WGS sequence"/>
</dbReference>
<dbReference type="PANTHER" id="PTHR10314">
    <property type="entry name" value="CYSTATHIONINE BETA-SYNTHASE"/>
    <property type="match status" value="1"/>
</dbReference>
<gene>
    <name evidence="4" type="ORF">O3V59_20850</name>
</gene>
<keyword evidence="2" id="KW-0663">Pyridoxal phosphate</keyword>